<dbReference type="RefSeq" id="WP_134403073.1">
    <property type="nucleotide sequence ID" value="NZ_SOFY01000070.1"/>
</dbReference>
<organism evidence="1 2">
    <name type="scientific">Cryobacterium shii</name>
    <dbReference type="NCBI Taxonomy" id="1259235"/>
    <lineage>
        <taxon>Bacteria</taxon>
        <taxon>Bacillati</taxon>
        <taxon>Actinomycetota</taxon>
        <taxon>Actinomycetes</taxon>
        <taxon>Micrococcales</taxon>
        <taxon>Microbacteriaceae</taxon>
        <taxon>Cryobacterium</taxon>
    </lineage>
</organism>
<dbReference type="AlphaFoldDB" id="A0AAQ2C511"/>
<protein>
    <submittedName>
        <fullName evidence="1">Uncharacterized protein</fullName>
    </submittedName>
</protein>
<name>A0AAQ2C511_9MICO</name>
<sequence length="236" mass="25377">MSASPQHPSLQFELPGAWWRIPVDSIDSAAASVKKLVAHKFGRNSSEATFRAQQRKAMSAAVTHAIEGGATEFHVSLKLDKRITFASTLTVYRPALTFPGQSTEPPVIMDALALGLVRGDGSDREDGADHWAVLEGEGAILFEKGRSYVLRRTSDHEQPGRGPDVESYTAIKADYWITVPGASAVLLVTFSSPLAELGPLLVELYDAIIDSAVWTGLPEAPAAGNLADELRTKARP</sequence>
<accession>A0AAQ2C511</accession>
<gene>
    <name evidence="1" type="ORF">E3O49_13225</name>
</gene>
<dbReference type="Proteomes" id="UP000297403">
    <property type="component" value="Unassembled WGS sequence"/>
</dbReference>
<reference evidence="1 2" key="1">
    <citation type="submission" date="2019-03" db="EMBL/GenBank/DDBJ databases">
        <title>Genomics of glacier-inhabiting Cryobacterium strains.</title>
        <authorList>
            <person name="Liu Q."/>
            <person name="Xin Y.-H."/>
        </authorList>
    </citation>
    <scope>NUCLEOTIDE SEQUENCE [LARGE SCALE GENOMIC DNA]</scope>
    <source>
        <strain evidence="2">TMT1-22</strain>
    </source>
</reference>
<proteinExistence type="predicted"/>
<comment type="caution">
    <text evidence="1">The sequence shown here is derived from an EMBL/GenBank/DDBJ whole genome shotgun (WGS) entry which is preliminary data.</text>
</comment>
<evidence type="ECO:0000313" key="1">
    <source>
        <dbReference type="EMBL" id="TFC43417.1"/>
    </source>
</evidence>
<dbReference type="EMBL" id="SOFY01000070">
    <property type="protein sequence ID" value="TFC43417.1"/>
    <property type="molecule type" value="Genomic_DNA"/>
</dbReference>
<evidence type="ECO:0000313" key="2">
    <source>
        <dbReference type="Proteomes" id="UP000297403"/>
    </source>
</evidence>
<keyword evidence="2" id="KW-1185">Reference proteome</keyword>